<protein>
    <recommendedName>
        <fullName evidence="1">DUF6878 domain-containing protein</fullName>
    </recommendedName>
</protein>
<dbReference type="EMBL" id="BBQY01000005">
    <property type="protein sequence ID" value="GBH30683.1"/>
    <property type="molecule type" value="Genomic_DNA"/>
</dbReference>
<keyword evidence="5" id="KW-1185">Reference proteome</keyword>
<dbReference type="Pfam" id="PF21798">
    <property type="entry name" value="DUF6878"/>
    <property type="match status" value="1"/>
</dbReference>
<evidence type="ECO:0000313" key="5">
    <source>
        <dbReference type="Proteomes" id="UP000290975"/>
    </source>
</evidence>
<evidence type="ECO:0000313" key="4">
    <source>
        <dbReference type="Proteomes" id="UP000217141"/>
    </source>
</evidence>
<reference evidence="2 4" key="2">
    <citation type="submission" date="2017-08" db="EMBL/GenBank/DDBJ databases">
        <title>Whole Genome Sequence of Sphingobium hydrophobicum C1: Insights into Adaption to the Electronic-waste Contaminated Sediment.</title>
        <authorList>
            <person name="Song D."/>
            <person name="Chen X."/>
            <person name="Xu M."/>
        </authorList>
    </citation>
    <scope>NUCLEOTIDE SEQUENCE [LARGE SCALE GENOMIC DNA]</scope>
    <source>
        <strain evidence="2 4">C1</strain>
        <plasmid evidence="2 4">p2</plasmid>
    </source>
</reference>
<proteinExistence type="predicted"/>
<evidence type="ECO:0000313" key="3">
    <source>
        <dbReference type="EMBL" id="GBH30683.1"/>
    </source>
</evidence>
<dbReference type="InterPro" id="IPR049243">
    <property type="entry name" value="DUF6878"/>
</dbReference>
<gene>
    <name evidence="2" type="ORF">CJD35_20055</name>
    <name evidence="3" type="ORF">MBESOW_P1938</name>
</gene>
<dbReference type="KEGG" id="shyd:CJD35_20055"/>
<reference evidence="3 5" key="1">
    <citation type="submission" date="2014-12" db="EMBL/GenBank/DDBJ databases">
        <title>Whole genome sequencing of Sphingobium xenophagum OW59.</title>
        <authorList>
            <person name="Ohta Y."/>
            <person name="Nishi S."/>
            <person name="Hatada Y."/>
        </authorList>
    </citation>
    <scope>NUCLEOTIDE SEQUENCE [LARGE SCALE GENOMIC DNA]</scope>
    <source>
        <strain evidence="3 5">OW59</strain>
    </source>
</reference>
<accession>A0A249MZP0</accession>
<name>A0A249MZP0_SPHXE</name>
<dbReference type="Proteomes" id="UP000217141">
    <property type="component" value="Plasmid p2"/>
</dbReference>
<organism evidence="2 4">
    <name type="scientific">Sphingobium xenophagum</name>
    <dbReference type="NCBI Taxonomy" id="121428"/>
    <lineage>
        <taxon>Bacteria</taxon>
        <taxon>Pseudomonadati</taxon>
        <taxon>Pseudomonadota</taxon>
        <taxon>Alphaproteobacteria</taxon>
        <taxon>Sphingomonadales</taxon>
        <taxon>Sphingomonadaceae</taxon>
        <taxon>Sphingobium</taxon>
    </lineage>
</organism>
<dbReference type="EMBL" id="CP022748">
    <property type="protein sequence ID" value="ASY46788.1"/>
    <property type="molecule type" value="Genomic_DNA"/>
</dbReference>
<evidence type="ECO:0000259" key="1">
    <source>
        <dbReference type="Pfam" id="PF21798"/>
    </source>
</evidence>
<evidence type="ECO:0000313" key="2">
    <source>
        <dbReference type="EMBL" id="ASY46788.1"/>
    </source>
</evidence>
<accession>A0A401J250</accession>
<dbReference type="STRING" id="1192759.GCA_000277525_02827"/>
<keyword evidence="2" id="KW-0614">Plasmid</keyword>
<sequence length="156" mass="16573">MTATDQSADAAITDPIEAELQAALSAVRTVEARCKDAFLPHLLDHGIVRVEIHYDGGGDQGSVGDVNAYTLEGEIALPRILCDHHSLAYSGEVSTRTIDLEDALSAFVDNAICARHAGWEDGEGAYGTIAIDVASGAVTLTHNSRFIDYDTTEAEL</sequence>
<dbReference type="RefSeq" id="WP_011950454.1">
    <property type="nucleotide sequence ID" value="NZ_BBQY01000005.1"/>
</dbReference>
<geneLocation type="plasmid" evidence="2 4">
    <name>p2</name>
</geneLocation>
<feature type="domain" description="DUF6878" evidence="1">
    <location>
        <begin position="33"/>
        <end position="152"/>
    </location>
</feature>
<dbReference type="Proteomes" id="UP000290975">
    <property type="component" value="Unassembled WGS sequence"/>
</dbReference>
<dbReference type="AlphaFoldDB" id="A0A249MZP0"/>